<sequence length="179" mass="20500">MALEGLFPGEGQRGAVGDYNNLKYPKLEDMLDYILKQQPALLEATELRETKLLFPSKTYVAMIKFLLKCFEADAEQYRTVERILEYWPSVENMCLLLEHAMAYEGSVELHSNASKALITIGTYFQEVISGISFAFLFSLYLLVVSSFLMDHFHLDDSITLCHENFMVKAIFGSHGFRYP</sequence>
<keyword evidence="1" id="KW-0812">Transmembrane</keyword>
<proteinExistence type="predicted"/>
<gene>
    <name evidence="2" type="ORF">HYC85_023866</name>
</gene>
<dbReference type="AlphaFoldDB" id="A0A7J7GGJ4"/>
<evidence type="ECO:0000313" key="2">
    <source>
        <dbReference type="EMBL" id="KAF5939607.1"/>
    </source>
</evidence>
<dbReference type="EMBL" id="JACBKZ010000011">
    <property type="protein sequence ID" value="KAF5939607.1"/>
    <property type="molecule type" value="Genomic_DNA"/>
</dbReference>
<feature type="transmembrane region" description="Helical" evidence="1">
    <location>
        <begin position="127"/>
        <end position="148"/>
    </location>
</feature>
<reference evidence="3" key="1">
    <citation type="journal article" date="2020" name="Nat. Commun.">
        <title>Genome assembly of wild tea tree DASZ reveals pedigree and selection history of tea varieties.</title>
        <authorList>
            <person name="Zhang W."/>
            <person name="Zhang Y."/>
            <person name="Qiu H."/>
            <person name="Guo Y."/>
            <person name="Wan H."/>
            <person name="Zhang X."/>
            <person name="Scossa F."/>
            <person name="Alseekh S."/>
            <person name="Zhang Q."/>
            <person name="Wang P."/>
            <person name="Xu L."/>
            <person name="Schmidt M.H."/>
            <person name="Jia X."/>
            <person name="Li D."/>
            <person name="Zhu A."/>
            <person name="Guo F."/>
            <person name="Chen W."/>
            <person name="Ni D."/>
            <person name="Usadel B."/>
            <person name="Fernie A.R."/>
            <person name="Wen W."/>
        </authorList>
    </citation>
    <scope>NUCLEOTIDE SEQUENCE [LARGE SCALE GENOMIC DNA]</scope>
    <source>
        <strain evidence="3">cv. G240</strain>
    </source>
</reference>
<evidence type="ECO:0000256" key="1">
    <source>
        <dbReference type="SAM" id="Phobius"/>
    </source>
</evidence>
<keyword evidence="3" id="KW-1185">Reference proteome</keyword>
<name>A0A7J7GGJ4_CAMSI</name>
<organism evidence="2 3">
    <name type="scientific">Camellia sinensis</name>
    <name type="common">Tea plant</name>
    <name type="synonym">Thea sinensis</name>
    <dbReference type="NCBI Taxonomy" id="4442"/>
    <lineage>
        <taxon>Eukaryota</taxon>
        <taxon>Viridiplantae</taxon>
        <taxon>Streptophyta</taxon>
        <taxon>Embryophyta</taxon>
        <taxon>Tracheophyta</taxon>
        <taxon>Spermatophyta</taxon>
        <taxon>Magnoliopsida</taxon>
        <taxon>eudicotyledons</taxon>
        <taxon>Gunneridae</taxon>
        <taxon>Pentapetalae</taxon>
        <taxon>asterids</taxon>
        <taxon>Ericales</taxon>
        <taxon>Theaceae</taxon>
        <taxon>Camellia</taxon>
    </lineage>
</organism>
<dbReference type="Proteomes" id="UP000593564">
    <property type="component" value="Unassembled WGS sequence"/>
</dbReference>
<evidence type="ECO:0000313" key="3">
    <source>
        <dbReference type="Proteomes" id="UP000593564"/>
    </source>
</evidence>
<keyword evidence="1" id="KW-0472">Membrane</keyword>
<accession>A0A7J7GGJ4</accession>
<protein>
    <submittedName>
        <fullName evidence="2">Uncharacterized protein</fullName>
    </submittedName>
</protein>
<reference evidence="2 3" key="2">
    <citation type="submission" date="2020-07" db="EMBL/GenBank/DDBJ databases">
        <title>Genome assembly of wild tea tree DASZ reveals pedigree and selection history of tea varieties.</title>
        <authorList>
            <person name="Zhang W."/>
        </authorList>
    </citation>
    <scope>NUCLEOTIDE SEQUENCE [LARGE SCALE GENOMIC DNA]</scope>
    <source>
        <strain evidence="3">cv. G240</strain>
        <tissue evidence="2">Leaf</tissue>
    </source>
</reference>
<keyword evidence="1" id="KW-1133">Transmembrane helix</keyword>
<comment type="caution">
    <text evidence="2">The sequence shown here is derived from an EMBL/GenBank/DDBJ whole genome shotgun (WGS) entry which is preliminary data.</text>
</comment>